<dbReference type="EMBL" id="WXXP01000015">
    <property type="protein sequence ID" value="NEK53618.1"/>
    <property type="molecule type" value="Genomic_DNA"/>
</dbReference>
<dbReference type="InterPro" id="IPR008868">
    <property type="entry name" value="TniB"/>
</dbReference>
<dbReference type="Pfam" id="PF05621">
    <property type="entry name" value="TniB"/>
    <property type="match status" value="1"/>
</dbReference>
<dbReference type="InterPro" id="IPR027417">
    <property type="entry name" value="P-loop_NTPase"/>
</dbReference>
<reference evidence="2 3" key="1">
    <citation type="submission" date="2020-01" db="EMBL/GenBank/DDBJ databases">
        <title>Rhizobium genotypes associated with high levels of biological nitrogen fixation by grain legumes in a temperate-maritime cropping system.</title>
        <authorList>
            <person name="Maluk M."/>
            <person name="Francesc Ferrando Molina F."/>
            <person name="Lopez Del Egido L."/>
            <person name="Lafos M."/>
            <person name="Langarica-Fuentes A."/>
            <person name="Gebre Yohannes G."/>
            <person name="Young M.W."/>
            <person name="Martin P."/>
            <person name="Gantlett R."/>
            <person name="Kenicer G."/>
            <person name="Hawes C."/>
            <person name="Begg G.S."/>
            <person name="Quilliam R.S."/>
            <person name="Squire G.R."/>
            <person name="Poole P.S."/>
            <person name="Young P.W."/>
            <person name="Iannetta P.M."/>
            <person name="James E.K."/>
        </authorList>
    </citation>
    <scope>NUCLEOTIDE SEQUENCE [LARGE SCALE GENOMIC DNA]</scope>
    <source>
        <strain evidence="2 3">JHI944</strain>
    </source>
</reference>
<dbReference type="AlphaFoldDB" id="A0A6P0DKP0"/>
<comment type="caution">
    <text evidence="2">The sequence shown here is derived from an EMBL/GenBank/DDBJ whole genome shotgun (WGS) entry which is preliminary data.</text>
</comment>
<feature type="compositionally biased region" description="Basic and acidic residues" evidence="1">
    <location>
        <begin position="343"/>
        <end position="357"/>
    </location>
</feature>
<evidence type="ECO:0000313" key="2">
    <source>
        <dbReference type="EMBL" id="NEK53618.1"/>
    </source>
</evidence>
<evidence type="ECO:0000313" key="3">
    <source>
        <dbReference type="Proteomes" id="UP000471409"/>
    </source>
</evidence>
<dbReference type="RefSeq" id="WP_164000294.1">
    <property type="nucleotide sequence ID" value="NZ_JARXWA010000024.1"/>
</dbReference>
<organism evidence="2 3">
    <name type="scientific">Rhizobium leguminosarum</name>
    <dbReference type="NCBI Taxonomy" id="384"/>
    <lineage>
        <taxon>Bacteria</taxon>
        <taxon>Pseudomonadati</taxon>
        <taxon>Pseudomonadota</taxon>
        <taxon>Alphaproteobacteria</taxon>
        <taxon>Hyphomicrobiales</taxon>
        <taxon>Rhizobiaceae</taxon>
        <taxon>Rhizobium/Agrobacterium group</taxon>
        <taxon>Rhizobium</taxon>
    </lineage>
</organism>
<evidence type="ECO:0000256" key="1">
    <source>
        <dbReference type="SAM" id="MobiDB-lite"/>
    </source>
</evidence>
<proteinExistence type="predicted"/>
<gene>
    <name evidence="2" type="ORF">GUK36_29895</name>
</gene>
<name>A0A6P0DKP0_RHILE</name>
<protein>
    <submittedName>
        <fullName evidence="2">AAA family ATPase</fullName>
    </submittedName>
</protein>
<dbReference type="SUPFAM" id="SSF52540">
    <property type="entry name" value="P-loop containing nucleoside triphosphate hydrolases"/>
    <property type="match status" value="1"/>
</dbReference>
<feature type="region of interest" description="Disordered" evidence="1">
    <location>
        <begin position="343"/>
        <end position="373"/>
    </location>
</feature>
<sequence length="373" mass="41847">MLERPNKLDELGERRRRADALLRATMDPVDVQLADRMDEIRARNCSTPRDGLVKGHLNAMKRSLISRNGEKKAKILFIVGESNAGKSRLLENAMAGDAAFHSYHDEAGKAVQLLLTTAPSPCTQRNLAIRFIKNLGFPVKADILKTRAWPLFEEQIRFHRARWIILDEAQRAMKVDDPQDLQELSDNLISLVDAVDWPIRLVLLGVAPLADLRKRDKQMEERSEIVELAPVPSDKTSRVEIWLVEVVVEHAGLALHPTDFTDKTMVIVAEKLIHGCAGNAGSIIELIRSAVEVTFRAGRSEVLIADFAQAYHNRTRCLPHDNIFEVSNWKAVPQGAAKIETSMEDKTELGDDPERQVDVNAGFKKPKPGDRPR</sequence>
<dbReference type="Proteomes" id="UP000471409">
    <property type="component" value="Unassembled WGS sequence"/>
</dbReference>
<accession>A0A6P0DKP0</accession>